<dbReference type="EMBL" id="BQNB010017075">
    <property type="protein sequence ID" value="GJT59064.1"/>
    <property type="molecule type" value="Genomic_DNA"/>
</dbReference>
<reference evidence="3" key="1">
    <citation type="journal article" date="2022" name="Int. J. Mol. Sci.">
        <title>Draft Genome of Tanacetum Coccineum: Genomic Comparison of Closely Related Tanacetum-Family Plants.</title>
        <authorList>
            <person name="Yamashiro T."/>
            <person name="Shiraishi A."/>
            <person name="Nakayama K."/>
            <person name="Satake H."/>
        </authorList>
    </citation>
    <scope>NUCLEOTIDE SEQUENCE</scope>
</reference>
<evidence type="ECO:0000259" key="2">
    <source>
        <dbReference type="Pfam" id="PF07727"/>
    </source>
</evidence>
<dbReference type="PANTHER" id="PTHR11439:SF509">
    <property type="entry name" value="RNA-DIRECTED DNA POLYMERASE"/>
    <property type="match status" value="1"/>
</dbReference>
<keyword evidence="4" id="KW-1185">Reference proteome</keyword>
<feature type="region of interest" description="Disordered" evidence="1">
    <location>
        <begin position="495"/>
        <end position="514"/>
    </location>
</feature>
<dbReference type="CDD" id="cd09272">
    <property type="entry name" value="RNase_HI_RT_Ty1"/>
    <property type="match status" value="2"/>
</dbReference>
<comment type="caution">
    <text evidence="3">The sequence shown here is derived from an EMBL/GenBank/DDBJ whole genome shotgun (WGS) entry which is preliminary data.</text>
</comment>
<organism evidence="3 4">
    <name type="scientific">Tanacetum coccineum</name>
    <dbReference type="NCBI Taxonomy" id="301880"/>
    <lineage>
        <taxon>Eukaryota</taxon>
        <taxon>Viridiplantae</taxon>
        <taxon>Streptophyta</taxon>
        <taxon>Embryophyta</taxon>
        <taxon>Tracheophyta</taxon>
        <taxon>Spermatophyta</taxon>
        <taxon>Magnoliopsida</taxon>
        <taxon>eudicotyledons</taxon>
        <taxon>Gunneridae</taxon>
        <taxon>Pentapetalae</taxon>
        <taxon>asterids</taxon>
        <taxon>campanulids</taxon>
        <taxon>Asterales</taxon>
        <taxon>Asteraceae</taxon>
        <taxon>Asteroideae</taxon>
        <taxon>Anthemideae</taxon>
        <taxon>Anthemidinae</taxon>
        <taxon>Tanacetum</taxon>
    </lineage>
</organism>
<feature type="region of interest" description="Disordered" evidence="1">
    <location>
        <begin position="297"/>
        <end position="368"/>
    </location>
</feature>
<reference evidence="3" key="2">
    <citation type="submission" date="2022-01" db="EMBL/GenBank/DDBJ databases">
        <authorList>
            <person name="Yamashiro T."/>
            <person name="Shiraishi A."/>
            <person name="Satake H."/>
            <person name="Nakayama K."/>
        </authorList>
    </citation>
    <scope>NUCLEOTIDE SEQUENCE</scope>
</reference>
<feature type="compositionally biased region" description="Basic residues" evidence="1">
    <location>
        <begin position="709"/>
        <end position="723"/>
    </location>
</feature>
<feature type="compositionally biased region" description="Basic and acidic residues" evidence="1">
    <location>
        <begin position="1222"/>
        <end position="1234"/>
    </location>
</feature>
<dbReference type="InterPro" id="IPR013103">
    <property type="entry name" value="RVT_2"/>
</dbReference>
<protein>
    <submittedName>
        <fullName evidence="3">Ribonuclease H-like domain-containing protein</fullName>
    </submittedName>
</protein>
<dbReference type="Proteomes" id="UP001151760">
    <property type="component" value="Unassembled WGS sequence"/>
</dbReference>
<sequence>MALRQHPANALLEDAKDDAVTTDSLFEVISMGSQCCQRYVDAADLRLWYARDSPFELVAYTNSDYASATQDRKSTTGGCQFLGSRLISWQCKKQTIVATSTTEVEYVAAANLLTKGFDARSTARSAQATTKAGGVVMITATIDGQVKTITEASLRRHLILEDHDDKLTFQKGTFSPQWRFLIHTVLHCLSLKKTSWEQFSSNIAIAIIYLATNKKYNFSKLIFKHMVTNISSPYKYLMYPRFIQICLDMQKKYLKPHTRTYLVPSLNAKVFNNMKRTTKGYPRVEIDLFPTILHVPTPDSSHTSSPSRITSSPSLLTEHSSEPSHEPSTTALTTSEPQPDIKAHVPTPHDSPLHTVHSHESREGSMQQSELTVLVTKLYDRIKVLVQDLLKTKKTYSIALTKLVLKVKKLHKLVKTDKSRRRAQVVLSEEEDVLDDSSKQGRKILDIDEYLDTYLVQDNRFDWIQEDTDIQKVHHKKSDDNEVIMQDHTPTEVIQDQGSAERGQHEVSTAGIQVNNAGVTTSTVDEPTNTASVIPIVSTASTVRREIRSTAGRVVYSRRSVEKKDKGKAIMTEPEPNKKSKKEIEQERLSLAKAIRLQEQINEEQKAQIVRDDEIAKQWEEQERLRSKSEAKASKEIDWSDPSVQRYWALRNKPQTDAQARQNMITYLNNQSNYKARDFKAEKPEEVQEEKDEGGDKPEQIENEVSTKPRGKRWKLLTRKRSKDTHNQDSLKRQKIDKEDTTDYEKEKEELRMWLSVVPNEEAVVNPEILHTRYPIVDWESQSLGDIHVYKIIRADGNASYHKTFESMDWDQQAWHETLANYLLSNRFHRGKIDLTLFIKRQKGDILLIQVYVDDIIFGSTKKEMCDDFEKLIKDKFQMSSMGELTFILGLQVKQKKDGIFISQDKYIAEILRKFNYIDVKSTSTTIDLEKPFTKDEDAEDVDVHLYRSMIGSLMYLTASRPDIMFAVRVYARFQVTPKTSHLTAVKRIFRYLKGKPTLGLWYARDSPFELAAYTDSDYVGATQDRKSTTGGCQFLGSRLISWQCKKQNIVATSTIEAEYVAAASYYLLTKGFDAGSTARHNMVEFLEKSTGSAGFHPAIDFLSRSHISYALTRKPEVYISFIKQFWRTAEATTDDDGEIKITATIDGQSKTITEASLRRHLKLEDHDGVEVIPNTEIFEQLALMGYNTYSNRVNKLETRVKTGRARRRARLVLSEEEHDSLDDSSKQGRKILDIDEDPDTYLAQDDGVEWIQEDTDMQEAQHKQSDDTEVIMQDQTPTEVIQDQGSTERGQPDIRTAGIPVSTARVTTGTAKETPTLSTAHINISTASTIRREIRSNAGRVVYSRRSIEKKDKGKAIMTEPKPVKKSKKLLEQERLGYETAVRLLRAESEAKESKEIDWSDPLVQRYWALKNKPKTEVQARQNMITYLKNQSNYKSDSFKGTSYDEIRLIFERVWKFNQDFLAKKPEEDQEQEEKGEEKPAQIEKEETSKRQKLDKEETTDYEKEKEELRMWLLVVPDEEVVVDLKTLFDPDEEDEVWRNQHEWRLLKWKLHEFSEIHTLSLWGLEAEEESTIALELIKSQIEE</sequence>
<proteinExistence type="predicted"/>
<feature type="compositionally biased region" description="Low complexity" evidence="1">
    <location>
        <begin position="297"/>
        <end position="318"/>
    </location>
</feature>
<name>A0ABQ5F7L3_9ASTR</name>
<dbReference type="InterPro" id="IPR043502">
    <property type="entry name" value="DNA/RNA_pol_sf"/>
</dbReference>
<feature type="region of interest" description="Disordered" evidence="1">
    <location>
        <begin position="1466"/>
        <end position="1503"/>
    </location>
</feature>
<feature type="region of interest" description="Disordered" evidence="1">
    <location>
        <begin position="1216"/>
        <end position="1238"/>
    </location>
</feature>
<accession>A0ABQ5F7L3</accession>
<feature type="compositionally biased region" description="Basic and acidic residues" evidence="1">
    <location>
        <begin position="724"/>
        <end position="743"/>
    </location>
</feature>
<feature type="compositionally biased region" description="Basic and acidic residues" evidence="1">
    <location>
        <begin position="675"/>
        <end position="686"/>
    </location>
</feature>
<feature type="domain" description="Reverse transcriptase Ty1/copia-type" evidence="2">
    <location>
        <begin position="809"/>
        <end position="925"/>
    </location>
</feature>
<feature type="region of interest" description="Disordered" evidence="1">
    <location>
        <begin position="675"/>
        <end position="743"/>
    </location>
</feature>
<feature type="compositionally biased region" description="Basic and acidic residues" evidence="1">
    <location>
        <begin position="1477"/>
        <end position="1503"/>
    </location>
</feature>
<dbReference type="PANTHER" id="PTHR11439">
    <property type="entry name" value="GAG-POL-RELATED RETROTRANSPOSON"/>
    <property type="match status" value="1"/>
</dbReference>
<evidence type="ECO:0000313" key="4">
    <source>
        <dbReference type="Proteomes" id="UP001151760"/>
    </source>
</evidence>
<dbReference type="Pfam" id="PF07727">
    <property type="entry name" value="RVT_2"/>
    <property type="match status" value="1"/>
</dbReference>
<dbReference type="SUPFAM" id="SSF56672">
    <property type="entry name" value="DNA/RNA polymerases"/>
    <property type="match status" value="1"/>
</dbReference>
<evidence type="ECO:0000313" key="3">
    <source>
        <dbReference type="EMBL" id="GJT59064.1"/>
    </source>
</evidence>
<evidence type="ECO:0000256" key="1">
    <source>
        <dbReference type="SAM" id="MobiDB-lite"/>
    </source>
</evidence>
<gene>
    <name evidence="3" type="ORF">Tco_1002597</name>
</gene>